<reference evidence="6 7" key="1">
    <citation type="submission" date="2016-10" db="EMBL/GenBank/DDBJ databases">
        <authorList>
            <person name="de Groot N.N."/>
        </authorList>
    </citation>
    <scope>NUCLEOTIDE SEQUENCE [LARGE SCALE GENOMIC DNA]</scope>
    <source>
        <strain evidence="6 7">DSM 16199</strain>
    </source>
</reference>
<name>A0A1I4I159_9RHOB</name>
<dbReference type="RefSeq" id="WP_090191033.1">
    <property type="nucleotide sequence ID" value="NZ_CAXYBM010000013.1"/>
</dbReference>
<dbReference type="GO" id="GO:0003841">
    <property type="term" value="F:1-acylglycerol-3-phosphate O-acyltransferase activity"/>
    <property type="evidence" value="ECO:0007669"/>
    <property type="project" value="TreeGrafter"/>
</dbReference>
<organism evidence="6 7">
    <name type="scientific">Loktanella salsilacus</name>
    <dbReference type="NCBI Taxonomy" id="195913"/>
    <lineage>
        <taxon>Bacteria</taxon>
        <taxon>Pseudomonadati</taxon>
        <taxon>Pseudomonadota</taxon>
        <taxon>Alphaproteobacteria</taxon>
        <taxon>Rhodobacterales</taxon>
        <taxon>Roseobacteraceae</taxon>
        <taxon>Loktanella</taxon>
    </lineage>
</organism>
<dbReference type="OrthoDB" id="5290997at2"/>
<feature type="domain" description="Phospholipid/glycerol acyltransferase" evidence="5">
    <location>
        <begin position="73"/>
        <end position="187"/>
    </location>
</feature>
<evidence type="ECO:0000256" key="2">
    <source>
        <dbReference type="ARBA" id="ARBA00022679"/>
    </source>
</evidence>
<evidence type="ECO:0000256" key="4">
    <source>
        <dbReference type="SAM" id="Phobius"/>
    </source>
</evidence>
<evidence type="ECO:0000313" key="7">
    <source>
        <dbReference type="Proteomes" id="UP000199550"/>
    </source>
</evidence>
<keyword evidence="7" id="KW-1185">Reference proteome</keyword>
<protein>
    <submittedName>
        <fullName evidence="6">1-acyl-sn-glycerol-3-phosphate acyltransferase</fullName>
    </submittedName>
</protein>
<dbReference type="SMART" id="SM00563">
    <property type="entry name" value="PlsC"/>
    <property type="match status" value="1"/>
</dbReference>
<keyword evidence="4" id="KW-1133">Transmembrane helix</keyword>
<gene>
    <name evidence="6" type="ORF">SAMN04488004_12152</name>
</gene>
<keyword evidence="4" id="KW-0472">Membrane</keyword>
<dbReference type="Pfam" id="PF01553">
    <property type="entry name" value="Acyltransferase"/>
    <property type="match status" value="1"/>
</dbReference>
<dbReference type="Proteomes" id="UP000199550">
    <property type="component" value="Unassembled WGS sequence"/>
</dbReference>
<dbReference type="InterPro" id="IPR002123">
    <property type="entry name" value="Plipid/glycerol_acylTrfase"/>
</dbReference>
<evidence type="ECO:0000256" key="1">
    <source>
        <dbReference type="ARBA" id="ARBA00005189"/>
    </source>
</evidence>
<dbReference type="CDD" id="cd07989">
    <property type="entry name" value="LPLAT_AGPAT-like"/>
    <property type="match status" value="1"/>
</dbReference>
<dbReference type="GO" id="GO:0006654">
    <property type="term" value="P:phosphatidic acid biosynthetic process"/>
    <property type="evidence" value="ECO:0007669"/>
    <property type="project" value="TreeGrafter"/>
</dbReference>
<sequence length="257" mass="28248">MSYAIQWLRSLLFSIVMYILMAVMGIVFLPYALIHPRGAANTCLWYSRAVIWLAGWMIGLKFEVRGTPPTYGCMIAAKHQSFMDVMYIYQLLPRPRFIMKRLLLYAPILGFFAYRAGCIPVDRGKKGAAIRDMLARVKSGDGAPGQLCIYPQGTRVGPGAVMPYKKGTAALYADLKQPVVPVATNVGVFWPKRGVYRKPGTAVFQFLDPIPAGIGLRPFLHQLEVAVEGASDALAREAGFTVPVRTATPPEVEGPPV</sequence>
<feature type="transmembrane region" description="Helical" evidence="4">
    <location>
        <begin position="12"/>
        <end position="33"/>
    </location>
</feature>
<evidence type="ECO:0000313" key="6">
    <source>
        <dbReference type="EMBL" id="SFL47910.1"/>
    </source>
</evidence>
<evidence type="ECO:0000256" key="3">
    <source>
        <dbReference type="ARBA" id="ARBA00023315"/>
    </source>
</evidence>
<keyword evidence="3 6" id="KW-0012">Acyltransferase</keyword>
<dbReference type="PANTHER" id="PTHR10434">
    <property type="entry name" value="1-ACYL-SN-GLYCEROL-3-PHOSPHATE ACYLTRANSFERASE"/>
    <property type="match status" value="1"/>
</dbReference>
<comment type="pathway">
    <text evidence="1">Lipid metabolism.</text>
</comment>
<dbReference type="SUPFAM" id="SSF69593">
    <property type="entry name" value="Glycerol-3-phosphate (1)-acyltransferase"/>
    <property type="match status" value="1"/>
</dbReference>
<keyword evidence="4" id="KW-0812">Transmembrane</keyword>
<dbReference type="AlphaFoldDB" id="A0A1I4I159"/>
<accession>A0A1I4I159</accession>
<dbReference type="EMBL" id="FOTF01000021">
    <property type="protein sequence ID" value="SFL47910.1"/>
    <property type="molecule type" value="Genomic_DNA"/>
</dbReference>
<dbReference type="PANTHER" id="PTHR10434:SF40">
    <property type="entry name" value="1-ACYL-SN-GLYCEROL-3-PHOSPHATE ACYLTRANSFERASE"/>
    <property type="match status" value="1"/>
</dbReference>
<dbReference type="STRING" id="195913.SAMN04488004_12152"/>
<proteinExistence type="predicted"/>
<evidence type="ECO:0000259" key="5">
    <source>
        <dbReference type="SMART" id="SM00563"/>
    </source>
</evidence>
<keyword evidence="2 6" id="KW-0808">Transferase</keyword>